<evidence type="ECO:0000256" key="1">
    <source>
        <dbReference type="SAM" id="Phobius"/>
    </source>
</evidence>
<evidence type="ECO:0000313" key="3">
    <source>
        <dbReference type="Proteomes" id="UP000260005"/>
    </source>
</evidence>
<evidence type="ECO:0000313" key="2">
    <source>
        <dbReference type="EMBL" id="ASZ76780.1"/>
    </source>
</evidence>
<dbReference type="Proteomes" id="UP000260005">
    <property type="component" value="Segment"/>
</dbReference>
<keyword evidence="3" id="KW-1185">Reference proteome</keyword>
<sequence>MRIIFGSLMLIVILGMMLFIIGYSISEAWYRRRIYNHDPKLMDRKETVTTINNRVTKVVMFRSNQEASEKIVRNAGASGSFAWNNVSILDIYLVDFDTNEQVCFPVVGGRINNYNYPLRDSEILALELSKNFNEENLNKFLDNEEVKEKIDVLDRNIIGKELV</sequence>
<organism evidence="2 3">
    <name type="scientific">Enterococcus phage EF1</name>
    <dbReference type="NCBI Taxonomy" id="2025813"/>
    <lineage>
        <taxon>Viruses</taxon>
        <taxon>Duplodnaviria</taxon>
        <taxon>Heunggongvirae</taxon>
        <taxon>Uroviricota</taxon>
        <taxon>Caudoviricetes</taxon>
    </lineage>
</organism>
<name>A0A249XXS2_9CAUD</name>
<keyword evidence="1" id="KW-0472">Membrane</keyword>
<keyword evidence="1" id="KW-0812">Transmembrane</keyword>
<protein>
    <submittedName>
        <fullName evidence="2">Uncharacterized protein</fullName>
    </submittedName>
</protein>
<keyword evidence="1" id="KW-1133">Transmembrane helix</keyword>
<feature type="transmembrane region" description="Helical" evidence="1">
    <location>
        <begin position="6"/>
        <end position="25"/>
    </location>
</feature>
<accession>A0A249XXS2</accession>
<reference evidence="2 3" key="1">
    <citation type="submission" date="2017-04" db="EMBL/GenBank/DDBJ databases">
        <title>Complete Genome Sequence of Lytic Bacteriophage EF1 Infecting Enterococcus faecalis Isolates.</title>
        <authorList>
            <person name="Kim D."/>
            <person name="Kim Y.J."/>
            <person name="Han B.K."/>
            <person name="Kim H."/>
        </authorList>
    </citation>
    <scope>NUCLEOTIDE SEQUENCE [LARGE SCALE GENOMIC DNA]</scope>
</reference>
<proteinExistence type="predicted"/>
<dbReference type="EMBL" id="MF001358">
    <property type="protein sequence ID" value="ASZ76780.1"/>
    <property type="molecule type" value="Genomic_DNA"/>
</dbReference>